<evidence type="ECO:0000313" key="4">
    <source>
        <dbReference type="Proteomes" id="UP001159405"/>
    </source>
</evidence>
<proteinExistence type="predicted"/>
<protein>
    <recommendedName>
        <fullName evidence="2">MATH domain-containing protein</fullName>
    </recommendedName>
</protein>
<evidence type="ECO:0000256" key="1">
    <source>
        <dbReference type="SAM" id="Coils"/>
    </source>
</evidence>
<dbReference type="SUPFAM" id="SSF49599">
    <property type="entry name" value="TRAF domain-like"/>
    <property type="match status" value="1"/>
</dbReference>
<comment type="caution">
    <text evidence="3">The sequence shown here is derived from an EMBL/GenBank/DDBJ whole genome shotgun (WGS) entry which is preliminary data.</text>
</comment>
<dbReference type="InterPro" id="IPR008974">
    <property type="entry name" value="TRAF-like"/>
</dbReference>
<dbReference type="PIRSF" id="PIRSF015614">
    <property type="entry name" value="TRAF"/>
    <property type="match status" value="1"/>
</dbReference>
<evidence type="ECO:0000313" key="3">
    <source>
        <dbReference type="EMBL" id="CAH3041497.1"/>
    </source>
</evidence>
<accession>A0ABN8N3A8</accession>
<dbReference type="PANTHER" id="PTHR10131">
    <property type="entry name" value="TNF RECEPTOR ASSOCIATED FACTOR"/>
    <property type="match status" value="1"/>
</dbReference>
<dbReference type="Proteomes" id="UP001159405">
    <property type="component" value="Unassembled WGS sequence"/>
</dbReference>
<name>A0ABN8N3A8_9CNID</name>
<feature type="coiled-coil region" evidence="1">
    <location>
        <begin position="124"/>
        <end position="174"/>
    </location>
</feature>
<gene>
    <name evidence="3" type="ORF">PLOB_00048279</name>
</gene>
<feature type="domain" description="MATH" evidence="2">
    <location>
        <begin position="207"/>
        <end position="351"/>
    </location>
</feature>
<keyword evidence="1" id="KW-0175">Coiled coil</keyword>
<reference evidence="3 4" key="1">
    <citation type="submission" date="2022-05" db="EMBL/GenBank/DDBJ databases">
        <authorList>
            <consortium name="Genoscope - CEA"/>
            <person name="William W."/>
        </authorList>
    </citation>
    <scope>NUCLEOTIDE SEQUENCE [LARGE SCALE GENOMIC DNA]</scope>
</reference>
<dbReference type="PANTHER" id="PTHR10131:SF138">
    <property type="entry name" value="RE66324P"/>
    <property type="match status" value="1"/>
</dbReference>
<dbReference type="Gene3D" id="2.60.210.10">
    <property type="entry name" value="Apoptosis, Tumor Necrosis Factor Receptor Associated Protein 2, Chain A"/>
    <property type="match status" value="1"/>
</dbReference>
<dbReference type="InterPro" id="IPR002083">
    <property type="entry name" value="MATH/TRAF_dom"/>
</dbReference>
<sequence>MAVSQVWSREAPNSCACDGEEFYLLQLTEHQDQVADGVQGLCPFAKIGCSKAEVLRHNERIEHLKKAKSYHTMLILHFALHLGEQMNSLLTNEPSMMSWLCIFRNYDDIVSDILSQVRANIAADRHLQKEIHQHSDRIASLERRVSTEERSRTMKQANRDMGNARRLLDTIQDTTRSLERRIDSIEHTLALRNVAQVMRQRLPPIYDGHLVWKLTKFSWLRNEAVNGQQRSFLSPCFFTSTCGYKMCARIYLNGDGMGRGTHISVFFVVMRGQYDAILRWPFRQKVTFMLLDQDNVEHVIDEFRPDPNSPSFQRPRREANIASGFPLFCSLTHLSRRAYVYEDTMFLRVFVSDLEDFVDVPCMTDLLGREVPKEVSCFLYFIVNHRCHPKVTQLETLFYFLLSVKEECVAVGAEQEANFASAFNGC</sequence>
<dbReference type="InterPro" id="IPR012227">
    <property type="entry name" value="TNF_rcpt-assoc_TRAF_met"/>
</dbReference>
<keyword evidence="4" id="KW-1185">Reference proteome</keyword>
<dbReference type="Pfam" id="PF21355">
    <property type="entry name" value="TRAF-mep_MATH"/>
    <property type="match status" value="1"/>
</dbReference>
<dbReference type="PROSITE" id="PS50144">
    <property type="entry name" value="MATH"/>
    <property type="match status" value="1"/>
</dbReference>
<evidence type="ECO:0000259" key="2">
    <source>
        <dbReference type="PROSITE" id="PS50144"/>
    </source>
</evidence>
<dbReference type="InterPro" id="IPR049342">
    <property type="entry name" value="TRAF1-6_MATH_dom"/>
</dbReference>
<dbReference type="EMBL" id="CALNXK010000009">
    <property type="protein sequence ID" value="CAH3041497.1"/>
    <property type="molecule type" value="Genomic_DNA"/>
</dbReference>
<dbReference type="SMART" id="SM00061">
    <property type="entry name" value="MATH"/>
    <property type="match status" value="1"/>
</dbReference>
<organism evidence="3 4">
    <name type="scientific">Porites lobata</name>
    <dbReference type="NCBI Taxonomy" id="104759"/>
    <lineage>
        <taxon>Eukaryota</taxon>
        <taxon>Metazoa</taxon>
        <taxon>Cnidaria</taxon>
        <taxon>Anthozoa</taxon>
        <taxon>Hexacorallia</taxon>
        <taxon>Scleractinia</taxon>
        <taxon>Fungiina</taxon>
        <taxon>Poritidae</taxon>
        <taxon>Porites</taxon>
    </lineage>
</organism>